<dbReference type="GO" id="GO:0051750">
    <property type="term" value="F:delta(3,5)-delta(2,4)-dienoyl-CoA isomerase activity"/>
    <property type="evidence" value="ECO:0007669"/>
    <property type="project" value="TreeGrafter"/>
</dbReference>
<dbReference type="PANTHER" id="PTHR43149">
    <property type="entry name" value="ENOYL-COA HYDRATASE"/>
    <property type="match status" value="1"/>
</dbReference>
<evidence type="ECO:0000313" key="7">
    <source>
        <dbReference type="Proteomes" id="UP000714275"/>
    </source>
</evidence>
<dbReference type="EMBL" id="JABBWD010000093">
    <property type="protein sequence ID" value="KAG1766715.1"/>
    <property type="molecule type" value="Genomic_DNA"/>
</dbReference>
<dbReference type="Pfam" id="PF00378">
    <property type="entry name" value="ECH_1"/>
    <property type="match status" value="1"/>
</dbReference>
<evidence type="ECO:0000256" key="5">
    <source>
        <dbReference type="ARBA" id="ARBA00023235"/>
    </source>
</evidence>
<proteinExistence type="inferred from homology"/>
<dbReference type="InterPro" id="IPR045002">
    <property type="entry name" value="Ech1-like"/>
</dbReference>
<evidence type="ECO:0000256" key="4">
    <source>
        <dbReference type="ARBA" id="ARBA00023098"/>
    </source>
</evidence>
<dbReference type="Proteomes" id="UP000714275">
    <property type="component" value="Unassembled WGS sequence"/>
</dbReference>
<dbReference type="InterPro" id="IPR014748">
    <property type="entry name" value="Enoyl-CoA_hydra_C"/>
</dbReference>
<protein>
    <submittedName>
        <fullName evidence="6">Delta2-dienoyl-CoA-isomerase</fullName>
    </submittedName>
</protein>
<accession>A0A9P7CVU3</accession>
<name>A0A9P7CVU3_9AGAM</name>
<keyword evidence="4" id="KW-0443">Lipid metabolism</keyword>
<dbReference type="PANTHER" id="PTHR43149:SF1">
    <property type="entry name" value="DELTA(3,5)-DELTA(2,4)-DIENOYL-COA ISOMERASE, MITOCHONDRIAL"/>
    <property type="match status" value="1"/>
</dbReference>
<dbReference type="InterPro" id="IPR029045">
    <property type="entry name" value="ClpP/crotonase-like_dom_sf"/>
</dbReference>
<dbReference type="AlphaFoldDB" id="A0A9P7CVU3"/>
<dbReference type="OrthoDB" id="14970at2759"/>
<keyword evidence="5" id="KW-0413">Isomerase</keyword>
<reference evidence="6" key="1">
    <citation type="journal article" date="2020" name="New Phytol.">
        <title>Comparative genomics reveals dynamic genome evolution in host specialist ectomycorrhizal fungi.</title>
        <authorList>
            <person name="Lofgren L.A."/>
            <person name="Nguyen N.H."/>
            <person name="Vilgalys R."/>
            <person name="Ruytinx J."/>
            <person name="Liao H.L."/>
            <person name="Branco S."/>
            <person name="Kuo A."/>
            <person name="LaButti K."/>
            <person name="Lipzen A."/>
            <person name="Andreopoulos W."/>
            <person name="Pangilinan J."/>
            <person name="Riley R."/>
            <person name="Hundley H."/>
            <person name="Na H."/>
            <person name="Barry K."/>
            <person name="Grigoriev I.V."/>
            <person name="Stajich J.E."/>
            <person name="Kennedy P.G."/>
        </authorList>
    </citation>
    <scope>NUCLEOTIDE SEQUENCE</scope>
    <source>
        <strain evidence="6">DOB743</strain>
    </source>
</reference>
<keyword evidence="3" id="KW-0276">Fatty acid metabolism</keyword>
<dbReference type="InterPro" id="IPR001753">
    <property type="entry name" value="Enoyl-CoA_hydra/iso"/>
</dbReference>
<dbReference type="GO" id="GO:0006631">
    <property type="term" value="P:fatty acid metabolic process"/>
    <property type="evidence" value="ECO:0007669"/>
    <property type="project" value="UniProtKB-KW"/>
</dbReference>
<dbReference type="FunFam" id="1.10.12.10:FF:000004">
    <property type="entry name" value="Delta3,5-delta2,4-dienoyl-CoA isomerase"/>
    <property type="match status" value="1"/>
</dbReference>
<dbReference type="CDD" id="cd06558">
    <property type="entry name" value="crotonase-like"/>
    <property type="match status" value="1"/>
</dbReference>
<dbReference type="GO" id="GO:0005739">
    <property type="term" value="C:mitochondrion"/>
    <property type="evidence" value="ECO:0007669"/>
    <property type="project" value="TreeGrafter"/>
</dbReference>
<sequence>MTSPKSKYIKISSPAPHVLLLELNRQPVNAFSTEFWKEYGYTFDALSKHPDDIRAVVLSSALPKVFTAGIDFQGLMKLGSGDAMDPARRAFLIRDDVLDIQHAVAAPERCPIPIIAAVHGIVIGLGMDIISACDVRYAASDAKFSIKALDMGLAADAGTLAYLLKITGNHSLAHELAYTARTFSSDEAEKLGLVSRVVQGGRDAVVAAALQLAKDIASKSPVAVTGTKRLLLHARDHSVAENLQYTATWNSVALQATDLQQSVKAGMAKSKEPLKFLSLRPKL</sequence>
<dbReference type="Gene3D" id="3.90.226.10">
    <property type="entry name" value="2-enoyl-CoA Hydratase, Chain A, domain 1"/>
    <property type="match status" value="1"/>
</dbReference>
<evidence type="ECO:0000256" key="1">
    <source>
        <dbReference type="ARBA" id="ARBA00005005"/>
    </source>
</evidence>
<comment type="pathway">
    <text evidence="1">Lipid metabolism; fatty acid beta-oxidation.</text>
</comment>
<dbReference type="SUPFAM" id="SSF52096">
    <property type="entry name" value="ClpP/crotonase"/>
    <property type="match status" value="1"/>
</dbReference>
<evidence type="ECO:0000256" key="2">
    <source>
        <dbReference type="ARBA" id="ARBA00005254"/>
    </source>
</evidence>
<comment type="similarity">
    <text evidence="2">Belongs to the enoyl-CoA hydratase/isomerase family.</text>
</comment>
<gene>
    <name evidence="6" type="ORF">EV702DRAFT_1182266</name>
</gene>
<keyword evidence="7" id="KW-1185">Reference proteome</keyword>
<organism evidence="6 7">
    <name type="scientific">Suillus placidus</name>
    <dbReference type="NCBI Taxonomy" id="48579"/>
    <lineage>
        <taxon>Eukaryota</taxon>
        <taxon>Fungi</taxon>
        <taxon>Dikarya</taxon>
        <taxon>Basidiomycota</taxon>
        <taxon>Agaricomycotina</taxon>
        <taxon>Agaricomycetes</taxon>
        <taxon>Agaricomycetidae</taxon>
        <taxon>Boletales</taxon>
        <taxon>Suillineae</taxon>
        <taxon>Suillaceae</taxon>
        <taxon>Suillus</taxon>
    </lineage>
</organism>
<dbReference type="Gene3D" id="1.10.12.10">
    <property type="entry name" value="Lyase 2-enoyl-coa Hydratase, Chain A, domain 2"/>
    <property type="match status" value="1"/>
</dbReference>
<comment type="caution">
    <text evidence="6">The sequence shown here is derived from an EMBL/GenBank/DDBJ whole genome shotgun (WGS) entry which is preliminary data.</text>
</comment>
<evidence type="ECO:0000313" key="6">
    <source>
        <dbReference type="EMBL" id="KAG1766715.1"/>
    </source>
</evidence>
<evidence type="ECO:0000256" key="3">
    <source>
        <dbReference type="ARBA" id="ARBA00022832"/>
    </source>
</evidence>